<reference evidence="4 5" key="1">
    <citation type="submission" date="2020-12" db="EMBL/GenBank/DDBJ databases">
        <title>Halosimplex halophilum sp. nov. and Halosimplex salinum sp. nov., two new members of the genus Halosimplex.</title>
        <authorList>
            <person name="Cui H.L."/>
        </authorList>
    </citation>
    <scope>NUCLEOTIDE SEQUENCE [LARGE SCALE GENOMIC DNA]</scope>
    <source>
        <strain evidence="4 5">YGH94</strain>
    </source>
</reference>
<protein>
    <submittedName>
        <fullName evidence="4">SDR family NAD(P)-dependent oxidoreductase</fullName>
    </submittedName>
</protein>
<comment type="similarity">
    <text evidence="1 3">Belongs to the short-chain dehydrogenases/reductases (SDR) family.</text>
</comment>
<accession>A0A7T3FXM7</accession>
<dbReference type="GeneID" id="60590344"/>
<dbReference type="PANTHER" id="PTHR42760:SF133">
    <property type="entry name" value="3-OXOACYL-[ACYL-CARRIER-PROTEIN] REDUCTASE"/>
    <property type="match status" value="1"/>
</dbReference>
<evidence type="ECO:0000313" key="4">
    <source>
        <dbReference type="EMBL" id="QPV62521.1"/>
    </source>
</evidence>
<dbReference type="OrthoDB" id="312184at2157"/>
<dbReference type="InterPro" id="IPR002347">
    <property type="entry name" value="SDR_fam"/>
</dbReference>
<keyword evidence="5" id="KW-1185">Reference proteome</keyword>
<dbReference type="KEGG" id="hlt:I7X12_17585"/>
<dbReference type="PRINTS" id="PR00080">
    <property type="entry name" value="SDRFAMILY"/>
</dbReference>
<dbReference type="EMBL" id="CP065856">
    <property type="protein sequence ID" value="QPV62521.1"/>
    <property type="molecule type" value="Genomic_DNA"/>
</dbReference>
<evidence type="ECO:0000313" key="5">
    <source>
        <dbReference type="Proteomes" id="UP000595001"/>
    </source>
</evidence>
<dbReference type="Gene3D" id="3.40.50.720">
    <property type="entry name" value="NAD(P)-binding Rossmann-like Domain"/>
    <property type="match status" value="1"/>
</dbReference>
<sequence length="232" mass="23893">MDPTLRDSLDGQVALVTGGNRGIGREIVRGLLDHGATVFAGVRDPDADVPESATPVELDLTDEASLAPAVETVVATAGRLDALVNNAGVGGTGSGVADLDTAAFDEVLDVNLRGATLLAREALPYLLDGEGGRVVNLSSGVGILSDPIEDGMPAYRISKAGINALTVSLDRTYGSEGLIANSADPGWVATELGGSEAPRDPAKGAETPVWLARFAPDSPSGLFWKDREVIDF</sequence>
<organism evidence="4 5">
    <name type="scientific">Halosimplex litoreum</name>
    <dbReference type="NCBI Taxonomy" id="1198301"/>
    <lineage>
        <taxon>Archaea</taxon>
        <taxon>Methanobacteriati</taxon>
        <taxon>Methanobacteriota</taxon>
        <taxon>Stenosarchaea group</taxon>
        <taxon>Halobacteria</taxon>
        <taxon>Halobacteriales</taxon>
        <taxon>Haloarculaceae</taxon>
        <taxon>Halosimplex</taxon>
    </lineage>
</organism>
<dbReference type="PANTHER" id="PTHR42760">
    <property type="entry name" value="SHORT-CHAIN DEHYDROGENASES/REDUCTASES FAMILY MEMBER"/>
    <property type="match status" value="1"/>
</dbReference>
<dbReference type="Pfam" id="PF00106">
    <property type="entry name" value="adh_short"/>
    <property type="match status" value="1"/>
</dbReference>
<keyword evidence="2" id="KW-0560">Oxidoreductase</keyword>
<dbReference type="AlphaFoldDB" id="A0A7T3FXM7"/>
<dbReference type="PRINTS" id="PR00081">
    <property type="entry name" value="GDHRDH"/>
</dbReference>
<evidence type="ECO:0000256" key="1">
    <source>
        <dbReference type="ARBA" id="ARBA00006484"/>
    </source>
</evidence>
<gene>
    <name evidence="4" type="ORF">I7X12_17585</name>
</gene>
<dbReference type="SUPFAM" id="SSF51735">
    <property type="entry name" value="NAD(P)-binding Rossmann-fold domains"/>
    <property type="match status" value="1"/>
</dbReference>
<evidence type="ECO:0000256" key="2">
    <source>
        <dbReference type="ARBA" id="ARBA00023002"/>
    </source>
</evidence>
<dbReference type="GO" id="GO:0016616">
    <property type="term" value="F:oxidoreductase activity, acting on the CH-OH group of donors, NAD or NADP as acceptor"/>
    <property type="evidence" value="ECO:0007669"/>
    <property type="project" value="TreeGrafter"/>
</dbReference>
<proteinExistence type="inferred from homology"/>
<evidence type="ECO:0000256" key="3">
    <source>
        <dbReference type="RuleBase" id="RU000363"/>
    </source>
</evidence>
<dbReference type="RefSeq" id="WP_198061323.1">
    <property type="nucleotide sequence ID" value="NZ_CP065856.1"/>
</dbReference>
<name>A0A7T3FXM7_9EURY</name>
<dbReference type="InterPro" id="IPR036291">
    <property type="entry name" value="NAD(P)-bd_dom_sf"/>
</dbReference>
<dbReference type="Proteomes" id="UP000595001">
    <property type="component" value="Chromosome"/>
</dbReference>